<evidence type="ECO:0000256" key="1">
    <source>
        <dbReference type="ARBA" id="ARBA00004370"/>
    </source>
</evidence>
<evidence type="ECO:0000256" key="6">
    <source>
        <dbReference type="SAM" id="MobiDB-lite"/>
    </source>
</evidence>
<dbReference type="Proteomes" id="UP000749559">
    <property type="component" value="Unassembled WGS sequence"/>
</dbReference>
<dbReference type="InterPro" id="IPR002859">
    <property type="entry name" value="PKD/REJ-like"/>
</dbReference>
<feature type="compositionally biased region" description="Polar residues" evidence="6">
    <location>
        <begin position="373"/>
        <end position="384"/>
    </location>
</feature>
<dbReference type="Pfam" id="PF02010">
    <property type="entry name" value="REJ"/>
    <property type="match status" value="1"/>
</dbReference>
<name>A0A8S4P8F7_OWEFU</name>
<dbReference type="AlphaFoldDB" id="A0A8S4P8F7"/>
<feature type="non-terminal residue" evidence="8">
    <location>
        <position position="384"/>
    </location>
</feature>
<proteinExistence type="predicted"/>
<comment type="caution">
    <text evidence="8">The sequence shown here is derived from an EMBL/GenBank/DDBJ whole genome shotgun (WGS) entry which is preliminary data.</text>
</comment>
<accession>A0A8S4P8F7</accession>
<reference evidence="8" key="1">
    <citation type="submission" date="2022-03" db="EMBL/GenBank/DDBJ databases">
        <authorList>
            <person name="Martin C."/>
        </authorList>
    </citation>
    <scope>NUCLEOTIDE SEQUENCE</scope>
</reference>
<organism evidence="8 9">
    <name type="scientific">Owenia fusiformis</name>
    <name type="common">Polychaete worm</name>
    <dbReference type="NCBI Taxonomy" id="6347"/>
    <lineage>
        <taxon>Eukaryota</taxon>
        <taxon>Metazoa</taxon>
        <taxon>Spiralia</taxon>
        <taxon>Lophotrochozoa</taxon>
        <taxon>Annelida</taxon>
        <taxon>Polychaeta</taxon>
        <taxon>Sedentaria</taxon>
        <taxon>Canalipalpata</taxon>
        <taxon>Sabellida</taxon>
        <taxon>Oweniida</taxon>
        <taxon>Oweniidae</taxon>
        <taxon>Owenia</taxon>
    </lineage>
</organism>
<feature type="domain" description="PKD/REJ-like" evidence="7">
    <location>
        <begin position="5"/>
        <end position="340"/>
    </location>
</feature>
<evidence type="ECO:0000313" key="9">
    <source>
        <dbReference type="Proteomes" id="UP000749559"/>
    </source>
</evidence>
<comment type="subcellular location">
    <subcellularLocation>
        <location evidence="1">Membrane</location>
    </subcellularLocation>
</comment>
<evidence type="ECO:0000313" key="8">
    <source>
        <dbReference type="EMBL" id="CAH1789329.1"/>
    </source>
</evidence>
<evidence type="ECO:0000256" key="2">
    <source>
        <dbReference type="ARBA" id="ARBA00022692"/>
    </source>
</evidence>
<dbReference type="PANTHER" id="PTHR46730:SF1">
    <property type="entry name" value="PLAT DOMAIN-CONTAINING PROTEIN"/>
    <property type="match status" value="1"/>
</dbReference>
<dbReference type="GO" id="GO:0005261">
    <property type="term" value="F:monoatomic cation channel activity"/>
    <property type="evidence" value="ECO:0007669"/>
    <property type="project" value="TreeGrafter"/>
</dbReference>
<keyword evidence="9" id="KW-1185">Reference proteome</keyword>
<sequence length="384" mass="41450">EGMPSELTFHWFCQHVDETLDINDPASADKILIPSKAGIHEEVADTTVNGCFGSGPGQLHLETSELSFDTFEVAALQMKEGVYIMSVVISKDTRSVVFQQTVTIIGGKTADVSLMCDDTVGNGCGGKKVNPQQIYSVMTQCNEFPDVCGEIKYAWELTQRVNGNEEEQDINNFGSFTEDVGGGVVYFEAKPDSLEELSTYIIRVSASVEGFMDSKTAIEFVTTRPPSGGTCAPDRPEGEALEKFEIMCTGWEDDDDAGNIVEFKNPSFTYFYPGQVIGTANRVLILPPGKEADDYNVEIEIQVADEFGSYATVVTPVKVTPKSGAADSLMDSLTSSSASNSLVSLSSVTSVVGTLISMDEEEEVEEEVDTSKSHSVSASNKNSI</sequence>
<keyword evidence="3" id="KW-0677">Repeat</keyword>
<dbReference type="EMBL" id="CAIIXF020000007">
    <property type="protein sequence ID" value="CAH1789329.1"/>
    <property type="molecule type" value="Genomic_DNA"/>
</dbReference>
<feature type="non-terminal residue" evidence="8">
    <location>
        <position position="1"/>
    </location>
</feature>
<dbReference type="GO" id="GO:0006816">
    <property type="term" value="P:calcium ion transport"/>
    <property type="evidence" value="ECO:0007669"/>
    <property type="project" value="TreeGrafter"/>
</dbReference>
<keyword evidence="4" id="KW-1133">Transmembrane helix</keyword>
<dbReference type="PANTHER" id="PTHR46730">
    <property type="entry name" value="POLYCYSTIN-1"/>
    <property type="match status" value="1"/>
</dbReference>
<keyword evidence="2" id="KW-0812">Transmembrane</keyword>
<protein>
    <recommendedName>
        <fullName evidence="7">PKD/REJ-like domain-containing protein</fullName>
    </recommendedName>
</protein>
<feature type="region of interest" description="Disordered" evidence="6">
    <location>
        <begin position="360"/>
        <end position="384"/>
    </location>
</feature>
<keyword evidence="5" id="KW-0472">Membrane</keyword>
<evidence type="ECO:0000256" key="4">
    <source>
        <dbReference type="ARBA" id="ARBA00022989"/>
    </source>
</evidence>
<evidence type="ECO:0000256" key="3">
    <source>
        <dbReference type="ARBA" id="ARBA00022737"/>
    </source>
</evidence>
<evidence type="ECO:0000256" key="5">
    <source>
        <dbReference type="ARBA" id="ARBA00023136"/>
    </source>
</evidence>
<evidence type="ECO:0000259" key="7">
    <source>
        <dbReference type="Pfam" id="PF02010"/>
    </source>
</evidence>
<dbReference type="GO" id="GO:0005886">
    <property type="term" value="C:plasma membrane"/>
    <property type="evidence" value="ECO:0007669"/>
    <property type="project" value="TreeGrafter"/>
</dbReference>
<gene>
    <name evidence="8" type="ORF">OFUS_LOCUS14708</name>
</gene>